<sequence>MEGGGKEKMRDGRRKREDEGGRGDGGGGESGLVLSLMRILINPVEAALRPPRFIRPEKPDCQQLRRRRRKRRRRRRREGKGPSHGHREEEGETPSLSCGPLLGRSNCLRSDCPSLAAMEAVIGRPRHRDQFKRYYRDSRRLGPAEAKGELDGEEEKGVRLPSSLLWLHWTTARQGVHRQLGVQRVDTSLLCLSHVSPRLINGTPLTSVLVLSHKPGRKDFTPPHDASVALLNNPPTPASETSQLIEETLGGITDGSSPDLMHYWSTRLGPGSTGR</sequence>
<proteinExistence type="predicted"/>
<keyword evidence="3" id="KW-1185">Reference proteome</keyword>
<name>A0A9N7URF1_PLEPL</name>
<evidence type="ECO:0000313" key="3">
    <source>
        <dbReference type="Proteomes" id="UP001153269"/>
    </source>
</evidence>
<dbReference type="Proteomes" id="UP001153269">
    <property type="component" value="Unassembled WGS sequence"/>
</dbReference>
<gene>
    <name evidence="2" type="ORF">PLEPLA_LOCUS23016</name>
</gene>
<feature type="region of interest" description="Disordered" evidence="1">
    <location>
        <begin position="53"/>
        <end position="100"/>
    </location>
</feature>
<reference evidence="2" key="1">
    <citation type="submission" date="2020-03" db="EMBL/GenBank/DDBJ databases">
        <authorList>
            <person name="Weist P."/>
        </authorList>
    </citation>
    <scope>NUCLEOTIDE SEQUENCE</scope>
</reference>
<accession>A0A9N7URF1</accession>
<dbReference type="EMBL" id="CADEAL010001712">
    <property type="protein sequence ID" value="CAB1434914.1"/>
    <property type="molecule type" value="Genomic_DNA"/>
</dbReference>
<feature type="compositionally biased region" description="Basic and acidic residues" evidence="1">
    <location>
        <begin position="79"/>
        <end position="89"/>
    </location>
</feature>
<feature type="region of interest" description="Disordered" evidence="1">
    <location>
        <begin position="1"/>
        <end position="31"/>
    </location>
</feature>
<evidence type="ECO:0000313" key="2">
    <source>
        <dbReference type="EMBL" id="CAB1434914.1"/>
    </source>
</evidence>
<comment type="caution">
    <text evidence="2">The sequence shown here is derived from an EMBL/GenBank/DDBJ whole genome shotgun (WGS) entry which is preliminary data.</text>
</comment>
<feature type="compositionally biased region" description="Basic residues" evidence="1">
    <location>
        <begin position="64"/>
        <end position="78"/>
    </location>
</feature>
<organism evidence="2 3">
    <name type="scientific">Pleuronectes platessa</name>
    <name type="common">European plaice</name>
    <dbReference type="NCBI Taxonomy" id="8262"/>
    <lineage>
        <taxon>Eukaryota</taxon>
        <taxon>Metazoa</taxon>
        <taxon>Chordata</taxon>
        <taxon>Craniata</taxon>
        <taxon>Vertebrata</taxon>
        <taxon>Euteleostomi</taxon>
        <taxon>Actinopterygii</taxon>
        <taxon>Neopterygii</taxon>
        <taxon>Teleostei</taxon>
        <taxon>Neoteleostei</taxon>
        <taxon>Acanthomorphata</taxon>
        <taxon>Carangaria</taxon>
        <taxon>Pleuronectiformes</taxon>
        <taxon>Pleuronectoidei</taxon>
        <taxon>Pleuronectidae</taxon>
        <taxon>Pleuronectes</taxon>
    </lineage>
</organism>
<protein>
    <submittedName>
        <fullName evidence="2">Uncharacterized protein</fullName>
    </submittedName>
</protein>
<dbReference type="AlphaFoldDB" id="A0A9N7URF1"/>
<feature type="compositionally biased region" description="Basic and acidic residues" evidence="1">
    <location>
        <begin position="1"/>
        <end position="22"/>
    </location>
</feature>
<evidence type="ECO:0000256" key="1">
    <source>
        <dbReference type="SAM" id="MobiDB-lite"/>
    </source>
</evidence>